<dbReference type="GeneID" id="9689061"/>
<keyword evidence="2" id="KW-0472">Membrane</keyword>
<protein>
    <submittedName>
        <fullName evidence="3">Predicted protein</fullName>
    </submittedName>
</protein>
<dbReference type="OrthoDB" id="10253744at2759"/>
<dbReference type="PANTHER" id="PTHR31902:SF14">
    <property type="entry name" value="ACTIN PATCHES DISTAL PROTEIN 1"/>
    <property type="match status" value="1"/>
</dbReference>
<dbReference type="CDD" id="cd03062">
    <property type="entry name" value="TRX_Fd_Sucrase"/>
    <property type="match status" value="1"/>
</dbReference>
<feature type="region of interest" description="Disordered" evidence="1">
    <location>
        <begin position="283"/>
        <end position="343"/>
    </location>
</feature>
<name>C1N6V5_MICPC</name>
<evidence type="ECO:0000313" key="4">
    <source>
        <dbReference type="Proteomes" id="UP000001876"/>
    </source>
</evidence>
<dbReference type="EMBL" id="GG663749">
    <property type="protein sequence ID" value="EEH52170.1"/>
    <property type="molecule type" value="Genomic_DNA"/>
</dbReference>
<accession>C1N6V5</accession>
<gene>
    <name evidence="3" type="ORF">MICPUCDRAFT_48942</name>
</gene>
<feature type="compositionally biased region" description="Acidic residues" evidence="1">
    <location>
        <begin position="316"/>
        <end position="332"/>
    </location>
</feature>
<dbReference type="eggNOG" id="ENOG502QS3W">
    <property type="taxonomic scope" value="Eukaryota"/>
</dbReference>
<reference evidence="3 4" key="1">
    <citation type="journal article" date="2009" name="Science">
        <title>Green evolution and dynamic adaptations revealed by genomes of the marine picoeukaryotes Micromonas.</title>
        <authorList>
            <person name="Worden A.Z."/>
            <person name="Lee J.H."/>
            <person name="Mock T."/>
            <person name="Rouze P."/>
            <person name="Simmons M.P."/>
            <person name="Aerts A.L."/>
            <person name="Allen A.E."/>
            <person name="Cuvelier M.L."/>
            <person name="Derelle E."/>
            <person name="Everett M.V."/>
            <person name="Foulon E."/>
            <person name="Grimwood J."/>
            <person name="Gundlach H."/>
            <person name="Henrissat B."/>
            <person name="Napoli C."/>
            <person name="McDonald S.M."/>
            <person name="Parker M.S."/>
            <person name="Rombauts S."/>
            <person name="Salamov A."/>
            <person name="Von Dassow P."/>
            <person name="Badger J.H."/>
            <person name="Coutinho P.M."/>
            <person name="Demir E."/>
            <person name="Dubchak I."/>
            <person name="Gentemann C."/>
            <person name="Eikrem W."/>
            <person name="Gready J.E."/>
            <person name="John U."/>
            <person name="Lanier W."/>
            <person name="Lindquist E.A."/>
            <person name="Lucas S."/>
            <person name="Mayer K.F."/>
            <person name="Moreau H."/>
            <person name="Not F."/>
            <person name="Otillar R."/>
            <person name="Panaud O."/>
            <person name="Pangilinan J."/>
            <person name="Paulsen I."/>
            <person name="Piegu B."/>
            <person name="Poliakov A."/>
            <person name="Robbens S."/>
            <person name="Schmutz J."/>
            <person name="Toulza E."/>
            <person name="Wyss T."/>
            <person name="Zelensky A."/>
            <person name="Zhou K."/>
            <person name="Armbrust E.V."/>
            <person name="Bhattacharya D."/>
            <person name="Goodenough U.W."/>
            <person name="Van de Peer Y."/>
            <person name="Grigoriev I.V."/>
        </authorList>
    </citation>
    <scope>NUCLEOTIDE SEQUENCE [LARGE SCALE GENOMIC DNA]</scope>
    <source>
        <strain evidence="3 4">CCMP1545</strain>
    </source>
</reference>
<dbReference type="InterPro" id="IPR009737">
    <property type="entry name" value="Aim32/Apd1-like"/>
</dbReference>
<dbReference type="Gene3D" id="3.40.30.10">
    <property type="entry name" value="Glutaredoxin"/>
    <property type="match status" value="1"/>
</dbReference>
<evidence type="ECO:0000313" key="3">
    <source>
        <dbReference type="EMBL" id="EEH52170.1"/>
    </source>
</evidence>
<feature type="compositionally biased region" description="Basic and acidic residues" evidence="1">
    <location>
        <begin position="299"/>
        <end position="310"/>
    </location>
</feature>
<evidence type="ECO:0000256" key="2">
    <source>
        <dbReference type="SAM" id="Phobius"/>
    </source>
</evidence>
<proteinExistence type="predicted"/>
<keyword evidence="4" id="KW-1185">Reference proteome</keyword>
<dbReference type="RefSeq" id="XP_003063797.1">
    <property type="nucleotide sequence ID" value="XM_003063751.1"/>
</dbReference>
<dbReference type="AlphaFoldDB" id="C1N6V5"/>
<evidence type="ECO:0000256" key="1">
    <source>
        <dbReference type="SAM" id="MobiDB-lite"/>
    </source>
</evidence>
<organism evidence="4">
    <name type="scientific">Micromonas pusilla (strain CCMP1545)</name>
    <name type="common">Picoplanktonic green alga</name>
    <dbReference type="NCBI Taxonomy" id="564608"/>
    <lineage>
        <taxon>Eukaryota</taxon>
        <taxon>Viridiplantae</taxon>
        <taxon>Chlorophyta</taxon>
        <taxon>Mamiellophyceae</taxon>
        <taxon>Mamiellales</taxon>
        <taxon>Mamiellaceae</taxon>
        <taxon>Micromonas</taxon>
    </lineage>
</organism>
<feature type="transmembrane region" description="Helical" evidence="2">
    <location>
        <begin position="359"/>
        <end position="377"/>
    </location>
</feature>
<keyword evidence="2" id="KW-0812">Transmembrane</keyword>
<dbReference type="SUPFAM" id="SSF52833">
    <property type="entry name" value="Thioredoxin-like"/>
    <property type="match status" value="1"/>
</dbReference>
<keyword evidence="2" id="KW-1133">Transmembrane helix</keyword>
<dbReference type="PANTHER" id="PTHR31902">
    <property type="entry name" value="ACTIN PATCHES DISTAL PROTEIN 1"/>
    <property type="match status" value="1"/>
</dbReference>
<dbReference type="Proteomes" id="UP000001876">
    <property type="component" value="Unassembled WGS sequence"/>
</dbReference>
<dbReference type="KEGG" id="mpp:MICPUCDRAFT_48942"/>
<sequence length="381" mass="39307">MAPIQGTAEDNVRVGFNRKEMRTESLVGTVKHHDCHAFFVHDDASRWPAKEFDGPIGDVSRSMHAALEAAAGAHKGGVHQFAPGSNAVGGKVKLNLAEAGARAHASDAPGDVLIFPQSTRRKAYDDPSDASPERVAAFVRDVFVTGDAGAGLPGGECERLRGAHVFVCTHAARDARCGLCGPALVDAIRAEVDARGLTDRVAVRGCSHVGGHAYAGNVLVFHPLGGVDADADAAASEGTWYGYVTPREIPDIVERTIRRGEKIPRLWRGSMGMKTEDHAAAAAAAAAAAGETWPPPKSPCEKCDEGEKTGGGDAGGDIEDVAGGDAGGDIEDVAGGGGGGTATAARRADESWVDAVTKIGVVVGFAGVVVSAIWAYLEGRF</sequence>
<dbReference type="STRING" id="564608.C1N6V5"/>
<dbReference type="InterPro" id="IPR036249">
    <property type="entry name" value="Thioredoxin-like_sf"/>
</dbReference>
<dbReference type="OMA" id="MRICRTP"/>
<dbReference type="Pfam" id="PF06999">
    <property type="entry name" value="Suc_Fer-like"/>
    <property type="match status" value="1"/>
</dbReference>